<evidence type="ECO:0000313" key="1">
    <source>
        <dbReference type="EMBL" id="KAF6741380.1"/>
    </source>
</evidence>
<reference evidence="1 2" key="1">
    <citation type="submission" date="2020-07" db="EMBL/GenBank/DDBJ databases">
        <title>Comparative genomics of pyrophilous fungi reveals a link between fire events and developmental genes.</title>
        <authorList>
            <consortium name="DOE Joint Genome Institute"/>
            <person name="Steindorff A.S."/>
            <person name="Carver A."/>
            <person name="Calhoun S."/>
            <person name="Stillman K."/>
            <person name="Liu H."/>
            <person name="Lipzen A."/>
            <person name="Pangilinan J."/>
            <person name="Labutti K."/>
            <person name="Bruns T.D."/>
            <person name="Grigoriev I.V."/>
        </authorList>
    </citation>
    <scope>NUCLEOTIDE SEQUENCE [LARGE SCALE GENOMIC DNA]</scope>
    <source>
        <strain evidence="1 2">CBS 144469</strain>
    </source>
</reference>
<dbReference type="AlphaFoldDB" id="A0A8H6LST7"/>
<evidence type="ECO:0000313" key="2">
    <source>
        <dbReference type="Proteomes" id="UP000521943"/>
    </source>
</evidence>
<name>A0A8H6LST7_9AGAR</name>
<proteinExistence type="predicted"/>
<keyword evidence="2" id="KW-1185">Reference proteome</keyword>
<feature type="non-terminal residue" evidence="1">
    <location>
        <position position="172"/>
    </location>
</feature>
<accession>A0A8H6LST7</accession>
<protein>
    <submittedName>
        <fullName evidence="1">Uncharacterized protein</fullName>
    </submittedName>
</protein>
<dbReference type="Proteomes" id="UP000521943">
    <property type="component" value="Unassembled WGS sequence"/>
</dbReference>
<feature type="non-terminal residue" evidence="1">
    <location>
        <position position="1"/>
    </location>
</feature>
<gene>
    <name evidence="1" type="ORF">DFP72DRAFT_778052</name>
</gene>
<organism evidence="1 2">
    <name type="scientific">Ephemerocybe angulata</name>
    <dbReference type="NCBI Taxonomy" id="980116"/>
    <lineage>
        <taxon>Eukaryota</taxon>
        <taxon>Fungi</taxon>
        <taxon>Dikarya</taxon>
        <taxon>Basidiomycota</taxon>
        <taxon>Agaricomycotina</taxon>
        <taxon>Agaricomycetes</taxon>
        <taxon>Agaricomycetidae</taxon>
        <taxon>Agaricales</taxon>
        <taxon>Agaricineae</taxon>
        <taxon>Psathyrellaceae</taxon>
        <taxon>Ephemerocybe</taxon>
    </lineage>
</organism>
<sequence>PPKELEDLRSDLLGGYKCPLFPPSDADEVRSNFKNLTASETISLRHFIIWKKTGGTVIAYQLHAKLLESVTKLEIMSLYRVRALARRLTKFAPVKVSMCPRSCLAYTGKHKDLDTCPYVIPASKNQVRGVCGRSRWRVLPSGKQVPAAYFQVLSIRQKIEALYANEDTARLL</sequence>
<comment type="caution">
    <text evidence="1">The sequence shown here is derived from an EMBL/GenBank/DDBJ whole genome shotgun (WGS) entry which is preliminary data.</text>
</comment>
<dbReference type="OrthoDB" id="2742740at2759"/>
<dbReference type="EMBL" id="JACGCI010000255">
    <property type="protein sequence ID" value="KAF6741380.1"/>
    <property type="molecule type" value="Genomic_DNA"/>
</dbReference>